<proteinExistence type="predicted"/>
<evidence type="ECO:0000313" key="3">
    <source>
        <dbReference type="Proteomes" id="UP001066276"/>
    </source>
</evidence>
<protein>
    <submittedName>
        <fullName evidence="2">Uncharacterized protein</fullName>
    </submittedName>
</protein>
<dbReference type="AlphaFoldDB" id="A0AAV7UDP7"/>
<feature type="compositionally biased region" description="Basic and acidic residues" evidence="1">
    <location>
        <begin position="53"/>
        <end position="70"/>
    </location>
</feature>
<dbReference type="Proteomes" id="UP001066276">
    <property type="component" value="Chromosome 3_1"/>
</dbReference>
<comment type="caution">
    <text evidence="2">The sequence shown here is derived from an EMBL/GenBank/DDBJ whole genome shotgun (WGS) entry which is preliminary data.</text>
</comment>
<evidence type="ECO:0000256" key="1">
    <source>
        <dbReference type="SAM" id="MobiDB-lite"/>
    </source>
</evidence>
<feature type="region of interest" description="Disordered" evidence="1">
    <location>
        <begin position="52"/>
        <end position="84"/>
    </location>
</feature>
<keyword evidence="3" id="KW-1185">Reference proteome</keyword>
<name>A0AAV7UDP7_PLEWA</name>
<gene>
    <name evidence="2" type="ORF">NDU88_003432</name>
</gene>
<accession>A0AAV7UDP7</accession>
<sequence>MVNPVGLAQQPQGRRTLCSSQAPDSLCLSLFTGDWYECHACKWLKRQVSAWDGRNEMPQDSARTQKKERVTAGSSRATSGARATVEPNITKRMCTCASMDANSHVQFHVERCDLSMHNARHRS</sequence>
<organism evidence="2 3">
    <name type="scientific">Pleurodeles waltl</name>
    <name type="common">Iberian ribbed newt</name>
    <dbReference type="NCBI Taxonomy" id="8319"/>
    <lineage>
        <taxon>Eukaryota</taxon>
        <taxon>Metazoa</taxon>
        <taxon>Chordata</taxon>
        <taxon>Craniata</taxon>
        <taxon>Vertebrata</taxon>
        <taxon>Euteleostomi</taxon>
        <taxon>Amphibia</taxon>
        <taxon>Batrachia</taxon>
        <taxon>Caudata</taxon>
        <taxon>Salamandroidea</taxon>
        <taxon>Salamandridae</taxon>
        <taxon>Pleurodelinae</taxon>
        <taxon>Pleurodeles</taxon>
    </lineage>
</organism>
<feature type="compositionally biased region" description="Low complexity" evidence="1">
    <location>
        <begin position="71"/>
        <end position="84"/>
    </location>
</feature>
<evidence type="ECO:0000313" key="2">
    <source>
        <dbReference type="EMBL" id="KAJ1186651.1"/>
    </source>
</evidence>
<reference evidence="2" key="1">
    <citation type="journal article" date="2022" name="bioRxiv">
        <title>Sequencing and chromosome-scale assembly of the giantPleurodeles waltlgenome.</title>
        <authorList>
            <person name="Brown T."/>
            <person name="Elewa A."/>
            <person name="Iarovenko S."/>
            <person name="Subramanian E."/>
            <person name="Araus A.J."/>
            <person name="Petzold A."/>
            <person name="Susuki M."/>
            <person name="Suzuki K.-i.T."/>
            <person name="Hayashi T."/>
            <person name="Toyoda A."/>
            <person name="Oliveira C."/>
            <person name="Osipova E."/>
            <person name="Leigh N.D."/>
            <person name="Simon A."/>
            <person name="Yun M.H."/>
        </authorList>
    </citation>
    <scope>NUCLEOTIDE SEQUENCE</scope>
    <source>
        <strain evidence="2">20211129_DDA</strain>
        <tissue evidence="2">Liver</tissue>
    </source>
</reference>
<dbReference type="EMBL" id="JANPWB010000005">
    <property type="protein sequence ID" value="KAJ1186651.1"/>
    <property type="molecule type" value="Genomic_DNA"/>
</dbReference>